<evidence type="ECO:0000313" key="2">
    <source>
        <dbReference type="Proteomes" id="UP000629468"/>
    </source>
</evidence>
<evidence type="ECO:0000313" key="1">
    <source>
        <dbReference type="EMBL" id="KAF7760407.1"/>
    </source>
</evidence>
<organism evidence="1 2">
    <name type="scientific">Agaricus bisporus var. burnettii</name>
    <dbReference type="NCBI Taxonomy" id="192524"/>
    <lineage>
        <taxon>Eukaryota</taxon>
        <taxon>Fungi</taxon>
        <taxon>Dikarya</taxon>
        <taxon>Basidiomycota</taxon>
        <taxon>Agaricomycotina</taxon>
        <taxon>Agaricomycetes</taxon>
        <taxon>Agaricomycetidae</taxon>
        <taxon>Agaricales</taxon>
        <taxon>Agaricineae</taxon>
        <taxon>Agaricaceae</taxon>
        <taxon>Agaricus</taxon>
    </lineage>
</organism>
<gene>
    <name evidence="1" type="ORF">Agabi119p4_11083</name>
</gene>
<proteinExistence type="predicted"/>
<dbReference type="EMBL" id="JABXXO010000015">
    <property type="protein sequence ID" value="KAF7760407.1"/>
    <property type="molecule type" value="Genomic_DNA"/>
</dbReference>
<reference evidence="1 2" key="1">
    <citation type="journal article" name="Sci. Rep.">
        <title>Telomere-to-telomere assembled and centromere annotated genomes of the two main subspecies of the button mushroom Agaricus bisporus reveal especially polymorphic chromosome ends.</title>
        <authorList>
            <person name="Sonnenberg A.S.M."/>
            <person name="Sedaghat-Telgerd N."/>
            <person name="Lavrijssen B."/>
            <person name="Ohm R.A."/>
            <person name="Hendrickx P.M."/>
            <person name="Scholtmeijer K."/>
            <person name="Baars J.J.P."/>
            <person name="van Peer A."/>
        </authorList>
    </citation>
    <scope>NUCLEOTIDE SEQUENCE [LARGE SCALE GENOMIC DNA]</scope>
    <source>
        <strain evidence="1 2">H119_p4</strain>
    </source>
</reference>
<sequence length="255" mass="27437">MRGLTGLATYGKLHACDRRLTSVVWQGSPAAKMLSDAGSLGDSQSVVPLSDIDQCLLIYPGLDQPQQAAAMLVFFFYHPSILFKTPPPTDATEGYPLYIAGLAHDDVAQSYPSTDKSSERVLQDFKILSLQRVDVNYGGAGPSTFKKGVFTLVADCRSLCDHITCVILRASRFNTVTPRCAAAGLERAADCCSWLENKSSVISFEYLKTTCAARCAAAGLEGAADCCSWFESISCSLSGDSFVFITLGMRLLSPK</sequence>
<comment type="caution">
    <text evidence="1">The sequence shown here is derived from an EMBL/GenBank/DDBJ whole genome shotgun (WGS) entry which is preliminary data.</text>
</comment>
<name>A0A8H7EVZ2_AGABI</name>
<dbReference type="AlphaFoldDB" id="A0A8H7EVZ2"/>
<dbReference type="Proteomes" id="UP000629468">
    <property type="component" value="Unassembled WGS sequence"/>
</dbReference>
<accession>A0A8H7EVZ2</accession>
<protein>
    <submittedName>
        <fullName evidence="1">Uncharacterized protein</fullName>
    </submittedName>
</protein>